<name>A0ABY8R4Q5_PARBF</name>
<keyword evidence="2" id="KW-1185">Reference proteome</keyword>
<accession>A0ABY8R4Q5</accession>
<gene>
    <name evidence="1" type="ORF">QJS64_05020</name>
</gene>
<organism evidence="1 2">
    <name type="scientific">Paraclostridium bifermentans</name>
    <name type="common">Clostridium bifermentans</name>
    <dbReference type="NCBI Taxonomy" id="1490"/>
    <lineage>
        <taxon>Bacteria</taxon>
        <taxon>Bacillati</taxon>
        <taxon>Bacillota</taxon>
        <taxon>Clostridia</taxon>
        <taxon>Peptostreptococcales</taxon>
        <taxon>Peptostreptococcaceae</taxon>
        <taxon>Paraclostridium</taxon>
    </lineage>
</organism>
<evidence type="ECO:0000313" key="1">
    <source>
        <dbReference type="EMBL" id="WGX76520.1"/>
    </source>
</evidence>
<dbReference type="EMBL" id="CP124685">
    <property type="protein sequence ID" value="WGX76520.1"/>
    <property type="molecule type" value="Genomic_DNA"/>
</dbReference>
<sequence>MESKLQEYKNILVRLENAERYFKTLEVNQLDHIESSKAYLKMVELIHRANELYIDLRESNINV</sequence>
<dbReference type="Proteomes" id="UP001239169">
    <property type="component" value="Chromosome"/>
</dbReference>
<reference evidence="1 2" key="1">
    <citation type="submission" date="2023-04" db="EMBL/GenBank/DDBJ databases">
        <title>Bacteria Genome Submission.</title>
        <authorList>
            <person name="Isaac P."/>
        </authorList>
    </citation>
    <scope>NUCLEOTIDE SEQUENCE [LARGE SCALE GENOMIC DNA]</scope>
    <source>
        <strain evidence="1 2">SampleS7P1</strain>
    </source>
</reference>
<evidence type="ECO:0000313" key="2">
    <source>
        <dbReference type="Proteomes" id="UP001239169"/>
    </source>
</evidence>
<proteinExistence type="predicted"/>
<protein>
    <submittedName>
        <fullName evidence="1">Uncharacterized protein</fullName>
    </submittedName>
</protein>